<keyword evidence="7" id="KW-0539">Nucleus</keyword>
<evidence type="ECO:0000313" key="10">
    <source>
        <dbReference type="Ensembl" id="ENSPMEP00000016261.1"/>
    </source>
</evidence>
<dbReference type="InterPro" id="IPR013087">
    <property type="entry name" value="Znf_C2H2_type"/>
</dbReference>
<dbReference type="STRING" id="48701.ENSPMEP00000016261"/>
<dbReference type="GO" id="GO:0000978">
    <property type="term" value="F:RNA polymerase II cis-regulatory region sequence-specific DNA binding"/>
    <property type="evidence" value="ECO:0007669"/>
    <property type="project" value="TreeGrafter"/>
</dbReference>
<feature type="domain" description="C2H2-type" evidence="9">
    <location>
        <begin position="427"/>
        <end position="448"/>
    </location>
</feature>
<dbReference type="PANTHER" id="PTHR24388">
    <property type="entry name" value="ZINC FINGER PROTEIN"/>
    <property type="match status" value="1"/>
</dbReference>
<evidence type="ECO:0000313" key="11">
    <source>
        <dbReference type="Proteomes" id="UP000261480"/>
    </source>
</evidence>
<dbReference type="GO" id="GO:0000981">
    <property type="term" value="F:DNA-binding transcription factor activity, RNA polymerase II-specific"/>
    <property type="evidence" value="ECO:0007669"/>
    <property type="project" value="TreeGrafter"/>
</dbReference>
<feature type="region of interest" description="Disordered" evidence="8">
    <location>
        <begin position="285"/>
        <end position="318"/>
    </location>
</feature>
<organism evidence="10 11">
    <name type="scientific">Poecilia mexicana</name>
    <dbReference type="NCBI Taxonomy" id="48701"/>
    <lineage>
        <taxon>Eukaryota</taxon>
        <taxon>Metazoa</taxon>
        <taxon>Chordata</taxon>
        <taxon>Craniata</taxon>
        <taxon>Vertebrata</taxon>
        <taxon>Euteleostomi</taxon>
        <taxon>Actinopterygii</taxon>
        <taxon>Neopterygii</taxon>
        <taxon>Teleostei</taxon>
        <taxon>Neoteleostei</taxon>
        <taxon>Acanthomorphata</taxon>
        <taxon>Ovalentaria</taxon>
        <taxon>Atherinomorphae</taxon>
        <taxon>Cyprinodontiformes</taxon>
        <taxon>Poeciliidae</taxon>
        <taxon>Poeciliinae</taxon>
        <taxon>Poecilia</taxon>
    </lineage>
</organism>
<dbReference type="InterPro" id="IPR059074">
    <property type="entry name" value="zf-C2H2_Z280C_D"/>
</dbReference>
<keyword evidence="5" id="KW-0832">Ubl conjugation</keyword>
<evidence type="ECO:0000256" key="8">
    <source>
        <dbReference type="SAM" id="MobiDB-lite"/>
    </source>
</evidence>
<keyword evidence="3" id="KW-0863">Zinc-finger</keyword>
<evidence type="ECO:0000256" key="1">
    <source>
        <dbReference type="ARBA" id="ARBA00022723"/>
    </source>
</evidence>
<dbReference type="PANTHER" id="PTHR24388:SF45">
    <property type="entry name" value="POGO TRANSPOSABLE ELEMENT DERIVED WITH ZNF DOMAIN"/>
    <property type="match status" value="1"/>
</dbReference>
<dbReference type="Pfam" id="PF03184">
    <property type="entry name" value="DDE_1"/>
    <property type="match status" value="1"/>
</dbReference>
<feature type="region of interest" description="Disordered" evidence="8">
    <location>
        <begin position="163"/>
        <end position="202"/>
    </location>
</feature>
<evidence type="ECO:0000259" key="9">
    <source>
        <dbReference type="PROSITE" id="PS00028"/>
    </source>
</evidence>
<reference evidence="10" key="2">
    <citation type="submission" date="2025-09" db="UniProtKB">
        <authorList>
            <consortium name="Ensembl"/>
        </authorList>
    </citation>
    <scope>IDENTIFICATION</scope>
</reference>
<feature type="region of interest" description="Disordered" evidence="8">
    <location>
        <begin position="715"/>
        <end position="807"/>
    </location>
</feature>
<dbReference type="Pfam" id="PF25429">
    <property type="entry name" value="zf-POGZ"/>
    <property type="match status" value="1"/>
</dbReference>
<sequence length="1300" mass="143649">MMEVETADKAACASSTAANHEWEKSPEPVRIIQIPAQPVTTTSTPIKTVKPAGSTLGFTVNGRPIHLPPGGGAAELKLCSHPGGSASGFTSIQIPVTLTLSSPLGTHCISTSASLTASSSSSSSSSAPPAAASSLSALLEPIPIITGIVSGEAAQKVLNDHSVTLNSSSQKTKKAPPAAGAPKTKKPRPSRIAAPDKLLRKGEIGAATPPDCQICKSQYKLLTELRGFMCMCSPEIAEALINLRRQRIKRRRRERERRKALRLSKAPPVFHRESPVQPVLSPIKAITPPRRIPKQSGDVQSEELSSPTSPTLSPPTLEKFLPVDYPPSKLVIMVEDFFYGRAPGCSTDKDNPDEKFGGVFHCIHCSAVLSNNIQLMDHIQQHVLSQEDGHGDSVSTCPHCFRHYPSPFSLQSHIKDVHSQSDSAVICKICEVAFDNEPALLCHMKSTHKPGEMPYACQVCEFRSSFYSETWSHFREDHCDTRELLCQYCLRVLHTNSCYQQHVARHQKKQTLSCDKCRLHFLYVRERAEHKALHHKTHVTPPQLSGLKPGTKVTVRMYSIIGSEKKDELDKVYIPSKVVDVAPPLLQQEGTKQRPVERLGSLLSGLSADSDFDPSQRCIECLKTVPDLEIHFPTRVHCSFCKFATCCSNSYANHMINNHTTWKDPQFPAVFQLNPRLPQALKCNSCKFTTFNGDAMANHVTQKPDHVCIMLTDEERSSKQPENQTFENQTSVNQTTGTQMSENRTSENRTSENRTSENRTSGNQTSENRTSGNQTSGNQTSGNQTSGNQTSGNQVSESPPVSKNLSNRNGVFIPIQLVQNGQTSPQLSVKALSAASSPPFRPAMTIKIMGVEKRVGPLSHDQLCVVLSSLCHGINETARRTNVSPTTIRSWIALQQRGLAQRRWGWKSDKMAEWVLNRREQQLSVTETVLLLTARAALGESTQVEDCYSWTIDFMLRHDLGLQTTNNNRLKSIRENSNSFSQSIRSLVQKGALPLHCWGCIDELPVFIDSDLFSKQQASAFQLFGSPEDEPVFDIVLSALSDGRLLPPLLFFRGTASSVPDGFPDNVLLEAREGGFRDEERLRIWVDKVWRPYVTSRSGDRTLLVMDVHRGHLSKAFRDSLSADNTHIAFIPAGCSCRLQPLEICVTQVLRDFLQARWSQLIADGGLDGLGLDQLALTLACWLSEVCFTLNAQTDVLRRSFTLACSLQHLENQGEAARMITALTEVLTQPLDSGSPEPRPKQERLLEQTPPQPPLLVIKEEKTNGWDEEKKQVEVGSLSALRQVFNSESDAESFHGFADV</sequence>
<dbReference type="Ensembl" id="ENSPMET00000024790.1">
    <property type="protein sequence ID" value="ENSPMEP00000016261.1"/>
    <property type="gene ID" value="ENSPMEG00000018904.1"/>
</dbReference>
<evidence type="ECO:0000256" key="5">
    <source>
        <dbReference type="ARBA" id="ARBA00022843"/>
    </source>
</evidence>
<feature type="compositionally biased region" description="Basic and acidic residues" evidence="8">
    <location>
        <begin position="744"/>
        <end position="757"/>
    </location>
</feature>
<keyword evidence="1" id="KW-0479">Metal-binding</keyword>
<dbReference type="Pfam" id="PF25414">
    <property type="entry name" value="zf-C2H2_Z280C_D"/>
    <property type="match status" value="1"/>
</dbReference>
<feature type="domain" description="C2H2-type" evidence="9">
    <location>
        <begin position="362"/>
        <end position="382"/>
    </location>
</feature>
<feature type="region of interest" description="Disordered" evidence="8">
    <location>
        <begin position="1229"/>
        <end position="1270"/>
    </location>
</feature>
<reference evidence="10" key="1">
    <citation type="submission" date="2025-08" db="UniProtKB">
        <authorList>
            <consortium name="Ensembl"/>
        </authorList>
    </citation>
    <scope>IDENTIFICATION</scope>
</reference>
<keyword evidence="2" id="KW-0677">Repeat</keyword>
<keyword evidence="6" id="KW-0238">DNA-binding</keyword>
<dbReference type="SMART" id="SM00355">
    <property type="entry name" value="ZnF_C2H2"/>
    <property type="match status" value="8"/>
</dbReference>
<accession>A0A3B3XMK4</accession>
<feature type="compositionally biased region" description="Low complexity" evidence="8">
    <location>
        <begin position="9"/>
        <end position="18"/>
    </location>
</feature>
<keyword evidence="4" id="KW-0862">Zinc</keyword>
<feature type="compositionally biased region" description="Low complexity" evidence="8">
    <location>
        <begin position="302"/>
        <end position="318"/>
    </location>
</feature>
<dbReference type="Gene3D" id="3.30.160.60">
    <property type="entry name" value="Classic Zinc Finger"/>
    <property type="match status" value="1"/>
</dbReference>
<name>A0A3B3XMK4_9TELE</name>
<evidence type="ECO:0000256" key="3">
    <source>
        <dbReference type="ARBA" id="ARBA00022771"/>
    </source>
</evidence>
<protein>
    <recommendedName>
        <fullName evidence="9">C2H2-type domain-containing protein</fullName>
    </recommendedName>
</protein>
<evidence type="ECO:0000256" key="6">
    <source>
        <dbReference type="ARBA" id="ARBA00023125"/>
    </source>
</evidence>
<dbReference type="InterPro" id="IPR057618">
    <property type="entry name" value="Znf_POGZ/Z280C-D-like"/>
</dbReference>
<feature type="compositionally biased region" description="Polar residues" evidence="8">
    <location>
        <begin position="758"/>
        <end position="807"/>
    </location>
</feature>
<proteinExistence type="predicted"/>
<evidence type="ECO:0000256" key="4">
    <source>
        <dbReference type="ARBA" id="ARBA00022833"/>
    </source>
</evidence>
<feature type="compositionally biased region" description="Polar residues" evidence="8">
    <location>
        <begin position="720"/>
        <end position="743"/>
    </location>
</feature>
<feature type="domain" description="C2H2-type" evidence="9">
    <location>
        <begin position="397"/>
        <end position="418"/>
    </location>
</feature>
<evidence type="ECO:0000256" key="7">
    <source>
        <dbReference type="ARBA" id="ARBA00023242"/>
    </source>
</evidence>
<evidence type="ECO:0000256" key="2">
    <source>
        <dbReference type="ARBA" id="ARBA00022737"/>
    </source>
</evidence>
<dbReference type="InterPro" id="IPR004875">
    <property type="entry name" value="DDE_SF_endonuclease_dom"/>
</dbReference>
<feature type="region of interest" description="Disordered" evidence="8">
    <location>
        <begin position="1"/>
        <end position="24"/>
    </location>
</feature>
<dbReference type="GO" id="GO:0008270">
    <property type="term" value="F:zinc ion binding"/>
    <property type="evidence" value="ECO:0007669"/>
    <property type="project" value="UniProtKB-KW"/>
</dbReference>
<dbReference type="PROSITE" id="PS00028">
    <property type="entry name" value="ZINC_FINGER_C2H2_1"/>
    <property type="match status" value="4"/>
</dbReference>
<dbReference type="Proteomes" id="UP000261480">
    <property type="component" value="Unplaced"/>
</dbReference>
<keyword evidence="11" id="KW-1185">Reference proteome</keyword>
<feature type="domain" description="C2H2-type" evidence="9">
    <location>
        <begin position="486"/>
        <end position="506"/>
    </location>
</feature>
<feature type="compositionally biased region" description="Basic and acidic residues" evidence="8">
    <location>
        <begin position="1258"/>
        <end position="1270"/>
    </location>
</feature>
<dbReference type="InterPro" id="IPR050527">
    <property type="entry name" value="Snail/Krueppel_Znf"/>
</dbReference>